<dbReference type="Pfam" id="PF00126">
    <property type="entry name" value="HTH_1"/>
    <property type="match status" value="1"/>
</dbReference>
<dbReference type="AlphaFoldDB" id="A0A849B754"/>
<gene>
    <name evidence="6" type="ORF">HLB16_02610</name>
</gene>
<dbReference type="Gene3D" id="3.40.190.10">
    <property type="entry name" value="Periplasmic binding protein-like II"/>
    <property type="match status" value="2"/>
</dbReference>
<dbReference type="GO" id="GO:0032993">
    <property type="term" value="C:protein-DNA complex"/>
    <property type="evidence" value="ECO:0007669"/>
    <property type="project" value="TreeGrafter"/>
</dbReference>
<dbReference type="InterPro" id="IPR036388">
    <property type="entry name" value="WH-like_DNA-bd_sf"/>
</dbReference>
<dbReference type="GO" id="GO:0003677">
    <property type="term" value="F:DNA binding"/>
    <property type="evidence" value="ECO:0007669"/>
    <property type="project" value="UniProtKB-KW"/>
</dbReference>
<evidence type="ECO:0000313" key="6">
    <source>
        <dbReference type="EMBL" id="NNH09773.1"/>
    </source>
</evidence>
<keyword evidence="2" id="KW-0805">Transcription regulation</keyword>
<keyword evidence="3" id="KW-0238">DNA-binding</keyword>
<evidence type="ECO:0000256" key="4">
    <source>
        <dbReference type="ARBA" id="ARBA00023163"/>
    </source>
</evidence>
<evidence type="ECO:0000256" key="2">
    <source>
        <dbReference type="ARBA" id="ARBA00023015"/>
    </source>
</evidence>
<dbReference type="Pfam" id="PF03466">
    <property type="entry name" value="LysR_substrate"/>
    <property type="match status" value="1"/>
</dbReference>
<name>A0A849B754_9BURK</name>
<evidence type="ECO:0000313" key="7">
    <source>
        <dbReference type="Proteomes" id="UP000542973"/>
    </source>
</evidence>
<comment type="caution">
    <text evidence="6">The sequence shown here is derived from an EMBL/GenBank/DDBJ whole genome shotgun (WGS) entry which is preliminary data.</text>
</comment>
<dbReference type="RefSeq" id="WP_053823356.1">
    <property type="nucleotide sequence ID" value="NZ_BAAAEB010000032.1"/>
</dbReference>
<dbReference type="FunFam" id="1.10.10.10:FF:000001">
    <property type="entry name" value="LysR family transcriptional regulator"/>
    <property type="match status" value="1"/>
</dbReference>
<dbReference type="SUPFAM" id="SSF53850">
    <property type="entry name" value="Periplasmic binding protein-like II"/>
    <property type="match status" value="1"/>
</dbReference>
<dbReference type="InterPro" id="IPR000847">
    <property type="entry name" value="LysR_HTH_N"/>
</dbReference>
<dbReference type="PROSITE" id="PS50931">
    <property type="entry name" value="HTH_LYSR"/>
    <property type="match status" value="1"/>
</dbReference>
<protein>
    <submittedName>
        <fullName evidence="6">LysR family transcriptional regulator</fullName>
    </submittedName>
</protein>
<dbReference type="CDD" id="cd08448">
    <property type="entry name" value="PBP2_LTTR_aromatics_like_2"/>
    <property type="match status" value="1"/>
</dbReference>
<dbReference type="InterPro" id="IPR005119">
    <property type="entry name" value="LysR_subst-bd"/>
</dbReference>
<evidence type="ECO:0000256" key="3">
    <source>
        <dbReference type="ARBA" id="ARBA00023125"/>
    </source>
</evidence>
<evidence type="ECO:0000259" key="5">
    <source>
        <dbReference type="PROSITE" id="PS50931"/>
    </source>
</evidence>
<dbReference type="PANTHER" id="PTHR30346">
    <property type="entry name" value="TRANSCRIPTIONAL DUAL REGULATOR HCAR-RELATED"/>
    <property type="match status" value="1"/>
</dbReference>
<organism evidence="6 7">
    <name type="scientific">Cupriavidus gilardii</name>
    <dbReference type="NCBI Taxonomy" id="82541"/>
    <lineage>
        <taxon>Bacteria</taxon>
        <taxon>Pseudomonadati</taxon>
        <taxon>Pseudomonadota</taxon>
        <taxon>Betaproteobacteria</taxon>
        <taxon>Burkholderiales</taxon>
        <taxon>Burkholderiaceae</taxon>
        <taxon>Cupriavidus</taxon>
    </lineage>
</organism>
<sequence length="300" mass="33207">MEFRHLRYFLVLADELHFGRAARRLSISQPPLSLNIQQLEASVGARLFERDSKGVRLTAAGRVFRESATALLAQAEEARLLARQIEAGAVGRLRVGFVGSMLYRGLPQKLQQFEADQPGIQIALTELNSQEQIEALLHGQLDVGFIHTSRVPDELATRLIHSEPFVCCMPAAHRLASRRTIALTELRGETFVLFSRNASPDYYARIVDMCAAEGFYPQIRHEVRHWLSVVSLVSQGMGVAVVPAALRHSALAGAAFRPLKHSTVPSEVYCVWKAAPDHPARDRFVGIFPAPAARQRSAQG</sequence>
<dbReference type="EMBL" id="JABEMD010000003">
    <property type="protein sequence ID" value="NNH09773.1"/>
    <property type="molecule type" value="Genomic_DNA"/>
</dbReference>
<dbReference type="Gene3D" id="1.10.10.10">
    <property type="entry name" value="Winged helix-like DNA-binding domain superfamily/Winged helix DNA-binding domain"/>
    <property type="match status" value="1"/>
</dbReference>
<dbReference type="PRINTS" id="PR00039">
    <property type="entry name" value="HTHLYSR"/>
</dbReference>
<keyword evidence="4" id="KW-0804">Transcription</keyword>
<evidence type="ECO:0000256" key="1">
    <source>
        <dbReference type="ARBA" id="ARBA00009437"/>
    </source>
</evidence>
<proteinExistence type="inferred from homology"/>
<dbReference type="InterPro" id="IPR036390">
    <property type="entry name" value="WH_DNA-bd_sf"/>
</dbReference>
<dbReference type="SUPFAM" id="SSF46785">
    <property type="entry name" value="Winged helix' DNA-binding domain"/>
    <property type="match status" value="1"/>
</dbReference>
<accession>A0A849B754</accession>
<feature type="domain" description="HTH lysR-type" evidence="5">
    <location>
        <begin position="1"/>
        <end position="58"/>
    </location>
</feature>
<reference evidence="6 7" key="1">
    <citation type="submission" date="2020-05" db="EMBL/GenBank/DDBJ databases">
        <title>MicrobeNet Type strains.</title>
        <authorList>
            <person name="Nicholson A.C."/>
        </authorList>
    </citation>
    <scope>NUCLEOTIDE SEQUENCE [LARGE SCALE GENOMIC DNA]</scope>
    <source>
        <strain evidence="6 7">ATCC 700815</strain>
    </source>
</reference>
<comment type="similarity">
    <text evidence="1">Belongs to the LysR transcriptional regulatory family.</text>
</comment>
<dbReference type="Proteomes" id="UP000542973">
    <property type="component" value="Unassembled WGS sequence"/>
</dbReference>
<dbReference type="PANTHER" id="PTHR30346:SF0">
    <property type="entry name" value="HCA OPERON TRANSCRIPTIONAL ACTIVATOR HCAR"/>
    <property type="match status" value="1"/>
</dbReference>
<dbReference type="GO" id="GO:0003700">
    <property type="term" value="F:DNA-binding transcription factor activity"/>
    <property type="evidence" value="ECO:0007669"/>
    <property type="project" value="InterPro"/>
</dbReference>